<name>A0A0C3BYJ5_PILCF</name>
<dbReference type="AlphaFoldDB" id="A0A0C3BYJ5"/>
<feature type="compositionally biased region" description="Low complexity" evidence="1">
    <location>
        <begin position="140"/>
        <end position="151"/>
    </location>
</feature>
<keyword evidence="3" id="KW-1185">Reference proteome</keyword>
<evidence type="ECO:0000313" key="2">
    <source>
        <dbReference type="EMBL" id="KIM91613.1"/>
    </source>
</evidence>
<feature type="region of interest" description="Disordered" evidence="1">
    <location>
        <begin position="43"/>
        <end position="108"/>
    </location>
</feature>
<feature type="region of interest" description="Disordered" evidence="1">
    <location>
        <begin position="1"/>
        <end position="28"/>
    </location>
</feature>
<feature type="compositionally biased region" description="Polar residues" evidence="1">
    <location>
        <begin position="91"/>
        <end position="106"/>
    </location>
</feature>
<evidence type="ECO:0000313" key="3">
    <source>
        <dbReference type="Proteomes" id="UP000054166"/>
    </source>
</evidence>
<organism evidence="2 3">
    <name type="scientific">Piloderma croceum (strain F 1598)</name>
    <dbReference type="NCBI Taxonomy" id="765440"/>
    <lineage>
        <taxon>Eukaryota</taxon>
        <taxon>Fungi</taxon>
        <taxon>Dikarya</taxon>
        <taxon>Basidiomycota</taxon>
        <taxon>Agaricomycotina</taxon>
        <taxon>Agaricomycetes</taxon>
        <taxon>Agaricomycetidae</taxon>
        <taxon>Atheliales</taxon>
        <taxon>Atheliaceae</taxon>
        <taxon>Piloderma</taxon>
    </lineage>
</organism>
<dbReference type="InParanoid" id="A0A0C3BYJ5"/>
<reference evidence="3" key="2">
    <citation type="submission" date="2015-01" db="EMBL/GenBank/DDBJ databases">
        <title>Evolutionary Origins and Diversification of the Mycorrhizal Mutualists.</title>
        <authorList>
            <consortium name="DOE Joint Genome Institute"/>
            <consortium name="Mycorrhizal Genomics Consortium"/>
            <person name="Kohler A."/>
            <person name="Kuo A."/>
            <person name="Nagy L.G."/>
            <person name="Floudas D."/>
            <person name="Copeland A."/>
            <person name="Barry K.W."/>
            <person name="Cichocki N."/>
            <person name="Veneault-Fourrey C."/>
            <person name="LaButti K."/>
            <person name="Lindquist E.A."/>
            <person name="Lipzen A."/>
            <person name="Lundell T."/>
            <person name="Morin E."/>
            <person name="Murat C."/>
            <person name="Riley R."/>
            <person name="Ohm R."/>
            <person name="Sun H."/>
            <person name="Tunlid A."/>
            <person name="Henrissat B."/>
            <person name="Grigoriev I.V."/>
            <person name="Hibbett D.S."/>
            <person name="Martin F."/>
        </authorList>
    </citation>
    <scope>NUCLEOTIDE SEQUENCE [LARGE SCALE GENOMIC DNA]</scope>
    <source>
        <strain evidence="3">F 1598</strain>
    </source>
</reference>
<protein>
    <submittedName>
        <fullName evidence="2">Uncharacterized protein</fullName>
    </submittedName>
</protein>
<gene>
    <name evidence="2" type="ORF">PILCRDRAFT_810899</name>
</gene>
<dbReference type="HOGENOM" id="CLU_1230316_0_0_1"/>
<sequence>MHNNGGRGTQVPSWNGEEAGPLSEEPQLYEFQLILDDVEPASEEPLRSFSPDFEIANDSVEGTDGVPRNEWPEYHARELCPSPSRRLPSLWDNSSPQIDPSPTGTYASLELEYPDHDQDQGASFQHRYLNGYATQHDISASTSYASSSSSSEMTQMSHRDPAPEHTWNDYMRSSRPGSSIGVSEPVHSMTSGSSPIHYLQTGSALPLSAARRWSLPSNPQAPFLL</sequence>
<dbReference type="EMBL" id="KN832971">
    <property type="protein sequence ID" value="KIM91613.1"/>
    <property type="molecule type" value="Genomic_DNA"/>
</dbReference>
<reference evidence="2 3" key="1">
    <citation type="submission" date="2014-04" db="EMBL/GenBank/DDBJ databases">
        <authorList>
            <consortium name="DOE Joint Genome Institute"/>
            <person name="Kuo A."/>
            <person name="Tarkka M."/>
            <person name="Buscot F."/>
            <person name="Kohler A."/>
            <person name="Nagy L.G."/>
            <person name="Floudas D."/>
            <person name="Copeland A."/>
            <person name="Barry K.W."/>
            <person name="Cichocki N."/>
            <person name="Veneault-Fourrey C."/>
            <person name="LaButti K."/>
            <person name="Lindquist E.A."/>
            <person name="Lipzen A."/>
            <person name="Lundell T."/>
            <person name="Morin E."/>
            <person name="Murat C."/>
            <person name="Sun H."/>
            <person name="Tunlid A."/>
            <person name="Henrissat B."/>
            <person name="Grigoriev I.V."/>
            <person name="Hibbett D.S."/>
            <person name="Martin F."/>
            <person name="Nordberg H.P."/>
            <person name="Cantor M.N."/>
            <person name="Hua S.X."/>
        </authorList>
    </citation>
    <scope>NUCLEOTIDE SEQUENCE [LARGE SCALE GENOMIC DNA]</scope>
    <source>
        <strain evidence="2 3">F 1598</strain>
    </source>
</reference>
<feature type="region of interest" description="Disordered" evidence="1">
    <location>
        <begin position="140"/>
        <end position="198"/>
    </location>
</feature>
<evidence type="ECO:0000256" key="1">
    <source>
        <dbReference type="SAM" id="MobiDB-lite"/>
    </source>
</evidence>
<accession>A0A0C3BYJ5</accession>
<proteinExistence type="predicted"/>
<dbReference type="Proteomes" id="UP000054166">
    <property type="component" value="Unassembled WGS sequence"/>
</dbReference>
<feature type="compositionally biased region" description="Basic and acidic residues" evidence="1">
    <location>
        <begin position="157"/>
        <end position="167"/>
    </location>
</feature>
<dbReference type="OrthoDB" id="3270670at2759"/>